<protein>
    <submittedName>
        <fullName evidence="1">Class I glutamine amidotransferase</fullName>
    </submittedName>
</protein>
<dbReference type="Proteomes" id="UP000215914">
    <property type="component" value="Unassembled WGS sequence"/>
</dbReference>
<dbReference type="Gene3D" id="3.40.50.880">
    <property type="match status" value="1"/>
</dbReference>
<reference evidence="1" key="2">
    <citation type="submission" date="2020-06" db="EMBL/GenBank/DDBJ databases">
        <title>Helianthus annuus Genome sequencing and assembly Release 2.</title>
        <authorList>
            <person name="Gouzy J."/>
            <person name="Langlade N."/>
            <person name="Munos S."/>
        </authorList>
    </citation>
    <scope>NUCLEOTIDE SEQUENCE</scope>
    <source>
        <tissue evidence="1">Leaves</tissue>
    </source>
</reference>
<proteinExistence type="predicted"/>
<evidence type="ECO:0000313" key="1">
    <source>
        <dbReference type="EMBL" id="KAF5763462.1"/>
    </source>
</evidence>
<accession>A0A9K3DY88</accession>
<dbReference type="SUPFAM" id="SSF52317">
    <property type="entry name" value="Class I glutamine amidotransferase-like"/>
    <property type="match status" value="1"/>
</dbReference>
<keyword evidence="2" id="KW-1185">Reference proteome</keyword>
<dbReference type="EMBL" id="MNCJ02000330">
    <property type="protein sequence ID" value="KAF5763462.1"/>
    <property type="molecule type" value="Genomic_DNA"/>
</dbReference>
<organism evidence="1 2">
    <name type="scientific">Helianthus annuus</name>
    <name type="common">Common sunflower</name>
    <dbReference type="NCBI Taxonomy" id="4232"/>
    <lineage>
        <taxon>Eukaryota</taxon>
        <taxon>Viridiplantae</taxon>
        <taxon>Streptophyta</taxon>
        <taxon>Embryophyta</taxon>
        <taxon>Tracheophyta</taxon>
        <taxon>Spermatophyta</taxon>
        <taxon>Magnoliopsida</taxon>
        <taxon>eudicotyledons</taxon>
        <taxon>Gunneridae</taxon>
        <taxon>Pentapetalae</taxon>
        <taxon>asterids</taxon>
        <taxon>campanulids</taxon>
        <taxon>Asterales</taxon>
        <taxon>Asteraceae</taxon>
        <taxon>Asteroideae</taxon>
        <taxon>Heliantheae alliance</taxon>
        <taxon>Heliantheae</taxon>
        <taxon>Helianthus</taxon>
    </lineage>
</organism>
<evidence type="ECO:0000313" key="2">
    <source>
        <dbReference type="Proteomes" id="UP000215914"/>
    </source>
</evidence>
<comment type="caution">
    <text evidence="1">The sequence shown here is derived from an EMBL/GenBank/DDBJ whole genome shotgun (WGS) entry which is preliminary data.</text>
</comment>
<reference evidence="1" key="1">
    <citation type="journal article" date="2017" name="Nature">
        <title>The sunflower genome provides insights into oil metabolism, flowering and Asterid evolution.</title>
        <authorList>
            <person name="Badouin H."/>
            <person name="Gouzy J."/>
            <person name="Grassa C.J."/>
            <person name="Murat F."/>
            <person name="Staton S.E."/>
            <person name="Cottret L."/>
            <person name="Lelandais-Briere C."/>
            <person name="Owens G.L."/>
            <person name="Carrere S."/>
            <person name="Mayjonade B."/>
            <person name="Legrand L."/>
            <person name="Gill N."/>
            <person name="Kane N.C."/>
            <person name="Bowers J.E."/>
            <person name="Hubner S."/>
            <person name="Bellec A."/>
            <person name="Berard A."/>
            <person name="Berges H."/>
            <person name="Blanchet N."/>
            <person name="Boniface M.C."/>
            <person name="Brunel D."/>
            <person name="Catrice O."/>
            <person name="Chaidir N."/>
            <person name="Claudel C."/>
            <person name="Donnadieu C."/>
            <person name="Faraut T."/>
            <person name="Fievet G."/>
            <person name="Helmstetter N."/>
            <person name="King M."/>
            <person name="Knapp S.J."/>
            <person name="Lai Z."/>
            <person name="Le Paslier M.C."/>
            <person name="Lippi Y."/>
            <person name="Lorenzon L."/>
            <person name="Mandel J.R."/>
            <person name="Marage G."/>
            <person name="Marchand G."/>
            <person name="Marquand E."/>
            <person name="Bret-Mestries E."/>
            <person name="Morien E."/>
            <person name="Nambeesan S."/>
            <person name="Nguyen T."/>
            <person name="Pegot-Espagnet P."/>
            <person name="Pouilly N."/>
            <person name="Raftis F."/>
            <person name="Sallet E."/>
            <person name="Schiex T."/>
            <person name="Thomas J."/>
            <person name="Vandecasteele C."/>
            <person name="Vares D."/>
            <person name="Vear F."/>
            <person name="Vautrin S."/>
            <person name="Crespi M."/>
            <person name="Mangin B."/>
            <person name="Burke J.M."/>
            <person name="Salse J."/>
            <person name="Munos S."/>
            <person name="Vincourt P."/>
            <person name="Rieseberg L.H."/>
            <person name="Langlade N.B."/>
        </authorList>
    </citation>
    <scope>NUCLEOTIDE SEQUENCE</scope>
    <source>
        <tissue evidence="1">Leaves</tissue>
    </source>
</reference>
<name>A0A9K3DY88_HELAN</name>
<gene>
    <name evidence="1" type="ORF">HanXRQr2_Chr15g0680451</name>
</gene>
<keyword evidence="1" id="KW-0315">Glutamine amidotransferase</keyword>
<dbReference type="InterPro" id="IPR029062">
    <property type="entry name" value="Class_I_gatase-like"/>
</dbReference>
<dbReference type="Gramene" id="mRNA:HanXRQr2_Chr15g0680451">
    <property type="protein sequence ID" value="CDS:HanXRQr2_Chr15g0680451.1"/>
    <property type="gene ID" value="HanXRQr2_Chr15g0680451"/>
</dbReference>
<dbReference type="AlphaFoldDB" id="A0A9K3DY88"/>
<sequence>MGTLSSYAIPLDSRVQVDGKAVTSQDLRTTMEYALALVEQFFGKEKAHELSGLLVCF</sequence>